<dbReference type="Gene3D" id="3.20.20.80">
    <property type="entry name" value="Glycosidases"/>
    <property type="match status" value="1"/>
</dbReference>
<evidence type="ECO:0000313" key="2">
    <source>
        <dbReference type="Proteomes" id="UP000280434"/>
    </source>
</evidence>
<organism evidence="1 2">
    <name type="scientific">Trinickia fusca</name>
    <dbReference type="NCBI Taxonomy" id="2419777"/>
    <lineage>
        <taxon>Bacteria</taxon>
        <taxon>Pseudomonadati</taxon>
        <taxon>Pseudomonadota</taxon>
        <taxon>Betaproteobacteria</taxon>
        <taxon>Burkholderiales</taxon>
        <taxon>Burkholderiaceae</taxon>
        <taxon>Trinickia</taxon>
    </lineage>
</organism>
<accession>A0A494XBH7</accession>
<dbReference type="OrthoDB" id="505641at2"/>
<sequence length="417" mass="44266">MASAHGAATALGVSNSVKEAAALPPGVTLQDIDGGTSYYAKWTNAFPSGANFYPIGVFPSEATPSSLAAIGINFFAPTRDDNAGVWAPVWNNPNGNDMTGVYAQPGFYAGGAFYTQSGSTPWGPRAAFDVFGDELDGNGTQFFEQVPTSISSNNQKNEWGGLTAAAFLGALKASRAADPTRPIYLQVTTSLMDGGINDHYSLADKQAICASTDIFSFDIYPLVFRGGSVFDMADQVKEARGYCRNAKAVFPFVEMDHMDGGSIDQIPIYPMPAQTVAEVWNAVIAGARGVQYFDQFGNIDEPAYDGNGHYAPGAMYNAIKTVNGQLTELAPVLNAPFANGYVTTTGNMSVMAKYGNGHFTIFAIPHHAGAQTITFSVAGAPDTTATVLYENRSVSIKGGQFNDTFADENTVHIYQVN</sequence>
<protein>
    <submittedName>
        <fullName evidence="1">Uncharacterized protein</fullName>
    </submittedName>
</protein>
<proteinExistence type="predicted"/>
<dbReference type="Proteomes" id="UP000280434">
    <property type="component" value="Unassembled WGS sequence"/>
</dbReference>
<keyword evidence="2" id="KW-1185">Reference proteome</keyword>
<gene>
    <name evidence="1" type="ORF">D7S89_12670</name>
</gene>
<reference evidence="1 2" key="1">
    <citation type="submission" date="2018-10" db="EMBL/GenBank/DDBJ databases">
        <title>Paraburkholderia sp. 7MK8-2, isolated from soil.</title>
        <authorList>
            <person name="Gao Z.-H."/>
            <person name="Qiu L.-H."/>
        </authorList>
    </citation>
    <scope>NUCLEOTIDE SEQUENCE [LARGE SCALE GENOMIC DNA]</scope>
    <source>
        <strain evidence="1 2">7MK8-2</strain>
    </source>
</reference>
<comment type="caution">
    <text evidence="1">The sequence shown here is derived from an EMBL/GenBank/DDBJ whole genome shotgun (WGS) entry which is preliminary data.</text>
</comment>
<evidence type="ECO:0000313" key="1">
    <source>
        <dbReference type="EMBL" id="RKP48187.1"/>
    </source>
</evidence>
<name>A0A494XBH7_9BURK</name>
<dbReference type="EMBL" id="RBZV01000004">
    <property type="protein sequence ID" value="RKP48187.1"/>
    <property type="molecule type" value="Genomic_DNA"/>
</dbReference>
<dbReference type="AlphaFoldDB" id="A0A494XBH7"/>